<keyword evidence="11" id="KW-1185">Reference proteome</keyword>
<comment type="similarity">
    <text evidence="2">Belongs to the complex I LYR family. MZM1 subfamily.</text>
</comment>
<comment type="function">
    <text evidence="8">Assembly factor required for Rieske Fe-S protein RIP1 incorporation into the cytochrome b-c1 (CIII) complex. Functions as a chaperone, binding to this subunit within the mitochondrial matrix and stabilizing it prior to its translocation and insertion into the late CIII dimeric intermediate within the mitochondrial inner membrane. Modulates the mitochondrial matrix zinc pool.</text>
</comment>
<dbReference type="PANTHER" id="PTHR46749">
    <property type="entry name" value="COMPLEX III ASSEMBLY FACTOR LYRM7"/>
    <property type="match status" value="1"/>
</dbReference>
<organism evidence="10 11">
    <name type="scientific">Cladophialophora chaetospira</name>
    <dbReference type="NCBI Taxonomy" id="386627"/>
    <lineage>
        <taxon>Eukaryota</taxon>
        <taxon>Fungi</taxon>
        <taxon>Dikarya</taxon>
        <taxon>Ascomycota</taxon>
        <taxon>Pezizomycotina</taxon>
        <taxon>Eurotiomycetes</taxon>
        <taxon>Chaetothyriomycetidae</taxon>
        <taxon>Chaetothyriales</taxon>
        <taxon>Herpotrichiellaceae</taxon>
        <taxon>Cladophialophora</taxon>
    </lineage>
</organism>
<keyword evidence="7" id="KW-0143">Chaperone</keyword>
<sequence>MALPAYRHLLRATRIAFREDFHLLHAARTQARTGFDKLRTLDADSEEAIKGIQHAEAVASVLRHNIVQGRQVEGSDVFKLNIHEDTERGDNDTVKNPLAPGGKVKVDLGGRQS</sequence>
<dbReference type="GO" id="GO:0005759">
    <property type="term" value="C:mitochondrial matrix"/>
    <property type="evidence" value="ECO:0007669"/>
    <property type="project" value="UniProtKB-SubCell"/>
</dbReference>
<dbReference type="EMBL" id="JAPDRK010000006">
    <property type="protein sequence ID" value="KAJ9611274.1"/>
    <property type="molecule type" value="Genomic_DNA"/>
</dbReference>
<dbReference type="GO" id="GO:0034551">
    <property type="term" value="P:mitochondrial respiratory chain complex III assembly"/>
    <property type="evidence" value="ECO:0007669"/>
    <property type="project" value="InterPro"/>
</dbReference>
<feature type="region of interest" description="Disordered" evidence="9">
    <location>
        <begin position="84"/>
        <end position="113"/>
    </location>
</feature>
<comment type="subunit">
    <text evidence="3">Interacts with RIP1.</text>
</comment>
<evidence type="ECO:0000313" key="10">
    <source>
        <dbReference type="EMBL" id="KAJ9611274.1"/>
    </source>
</evidence>
<evidence type="ECO:0000256" key="3">
    <source>
        <dbReference type="ARBA" id="ARBA00011589"/>
    </source>
</evidence>
<dbReference type="Proteomes" id="UP001172673">
    <property type="component" value="Unassembled WGS sequence"/>
</dbReference>
<evidence type="ECO:0000256" key="2">
    <source>
        <dbReference type="ARBA" id="ARBA00009949"/>
    </source>
</evidence>
<evidence type="ECO:0000256" key="5">
    <source>
        <dbReference type="ARBA" id="ARBA00022946"/>
    </source>
</evidence>
<evidence type="ECO:0000256" key="7">
    <source>
        <dbReference type="ARBA" id="ARBA00023186"/>
    </source>
</evidence>
<evidence type="ECO:0000256" key="9">
    <source>
        <dbReference type="SAM" id="MobiDB-lite"/>
    </source>
</evidence>
<proteinExistence type="inferred from homology"/>
<evidence type="ECO:0000256" key="4">
    <source>
        <dbReference type="ARBA" id="ARBA00015108"/>
    </source>
</evidence>
<feature type="compositionally biased region" description="Basic and acidic residues" evidence="9">
    <location>
        <begin position="104"/>
        <end position="113"/>
    </location>
</feature>
<accession>A0AA38XDC9</accession>
<dbReference type="CDD" id="cd20267">
    <property type="entry name" value="Complex1_LYR_LYRM7"/>
    <property type="match status" value="1"/>
</dbReference>
<evidence type="ECO:0000256" key="8">
    <source>
        <dbReference type="ARBA" id="ARBA00025268"/>
    </source>
</evidence>
<comment type="subcellular location">
    <subcellularLocation>
        <location evidence="1">Mitochondrion matrix</location>
    </subcellularLocation>
</comment>
<dbReference type="InterPro" id="IPR050435">
    <property type="entry name" value="MZM1/LYRM7"/>
</dbReference>
<comment type="caution">
    <text evidence="10">The sequence shown here is derived from an EMBL/GenBank/DDBJ whole genome shotgun (WGS) entry which is preliminary data.</text>
</comment>
<evidence type="ECO:0000256" key="1">
    <source>
        <dbReference type="ARBA" id="ARBA00004305"/>
    </source>
</evidence>
<reference evidence="10" key="1">
    <citation type="submission" date="2022-10" db="EMBL/GenBank/DDBJ databases">
        <title>Culturing micro-colonial fungi from biological soil crusts in the Mojave desert and describing Neophaeococcomyces mojavensis, and introducing the new genera and species Taxawa tesnikishii.</title>
        <authorList>
            <person name="Kurbessoian T."/>
            <person name="Stajich J.E."/>
        </authorList>
    </citation>
    <scope>NUCLEOTIDE SEQUENCE</scope>
    <source>
        <strain evidence="10">TK_41</strain>
    </source>
</reference>
<keyword evidence="6" id="KW-0496">Mitochondrion</keyword>
<dbReference type="PANTHER" id="PTHR46749:SF1">
    <property type="entry name" value="COMPLEX III ASSEMBLY FACTOR LYRM7"/>
    <property type="match status" value="1"/>
</dbReference>
<dbReference type="GO" id="GO:0044183">
    <property type="term" value="F:protein folding chaperone"/>
    <property type="evidence" value="ECO:0007669"/>
    <property type="project" value="TreeGrafter"/>
</dbReference>
<keyword evidence="5" id="KW-0809">Transit peptide</keyword>
<dbReference type="AlphaFoldDB" id="A0AA38XDC9"/>
<feature type="compositionally biased region" description="Basic and acidic residues" evidence="9">
    <location>
        <begin position="84"/>
        <end position="93"/>
    </location>
</feature>
<evidence type="ECO:0000256" key="6">
    <source>
        <dbReference type="ARBA" id="ARBA00023128"/>
    </source>
</evidence>
<name>A0AA38XDC9_9EURO</name>
<evidence type="ECO:0000313" key="11">
    <source>
        <dbReference type="Proteomes" id="UP001172673"/>
    </source>
</evidence>
<dbReference type="InterPro" id="IPR045298">
    <property type="entry name" value="Complex1_LYR_LYRM7"/>
</dbReference>
<protein>
    <recommendedName>
        <fullName evidence="4">Mitochondrial zinc maintenance protein 1, mitochondrial</fullName>
    </recommendedName>
</protein>
<gene>
    <name evidence="10" type="primary">MZM1</name>
    <name evidence="10" type="ORF">H2200_004457</name>
</gene>